<comment type="domain">
    <text evidence="7">The DHHC domain is required for palmitoyltransferase activity.</text>
</comment>
<feature type="transmembrane region" description="Helical" evidence="7">
    <location>
        <begin position="151"/>
        <end position="169"/>
    </location>
</feature>
<accession>A0A9Q0LUR0</accession>
<evidence type="ECO:0000259" key="8">
    <source>
        <dbReference type="Pfam" id="PF01529"/>
    </source>
</evidence>
<feature type="domain" description="Palmitoyltransferase DHHC" evidence="8">
    <location>
        <begin position="101"/>
        <end position="223"/>
    </location>
</feature>
<keyword evidence="6 7" id="KW-0012">Acyltransferase</keyword>
<dbReference type="Proteomes" id="UP001149090">
    <property type="component" value="Unassembled WGS sequence"/>
</dbReference>
<dbReference type="InterPro" id="IPR039859">
    <property type="entry name" value="PFA4/ZDH16/20/ERF2-like"/>
</dbReference>
<keyword evidence="2 7" id="KW-0808">Transferase</keyword>
<feature type="transmembrane region" description="Helical" evidence="7">
    <location>
        <begin position="47"/>
        <end position="69"/>
    </location>
</feature>
<dbReference type="GO" id="GO:0016020">
    <property type="term" value="C:membrane"/>
    <property type="evidence" value="ECO:0007669"/>
    <property type="project" value="UniProtKB-SubCell"/>
</dbReference>
<keyword evidence="3 7" id="KW-0812">Transmembrane</keyword>
<evidence type="ECO:0000256" key="6">
    <source>
        <dbReference type="ARBA" id="ARBA00023315"/>
    </source>
</evidence>
<comment type="similarity">
    <text evidence="7">Belongs to the DHHC palmitoyltransferase family.</text>
</comment>
<sequence length="291" mass="34279">MQVIQLGFNLARKYFGITFIFFATILIGFVYYTYFATILPETAPNNPILLIISILFALWIMWAIGVTFFKSCYVGPGHPPSGLISREELQELRENPNYDSQFRYCKKCHYAKPERTHHDAITNTCILKMDHYCPWINNCVGYYNHKFFLQFLFYLCVGCLYACILTYPAYHAESGYSATSSSNETLEFIFILCVTIFIAVGFLVSWHFYLVFTNQTSIEFYENRYYKKVAQERGEVYYNVYDLGYKKNFEQFFGTEGHHWISFLWNFDIPKGDGVHFPKIDNYFKNQINLV</sequence>
<feature type="transmembrane region" description="Helical" evidence="7">
    <location>
        <begin position="189"/>
        <end position="212"/>
    </location>
</feature>
<dbReference type="EC" id="2.3.1.225" evidence="7"/>
<organism evidence="9 10">
    <name type="scientific">Anaeramoeba ignava</name>
    <name type="common">Anaerobic marine amoeba</name>
    <dbReference type="NCBI Taxonomy" id="1746090"/>
    <lineage>
        <taxon>Eukaryota</taxon>
        <taxon>Metamonada</taxon>
        <taxon>Anaeramoebidae</taxon>
        <taxon>Anaeramoeba</taxon>
    </lineage>
</organism>
<evidence type="ECO:0000256" key="3">
    <source>
        <dbReference type="ARBA" id="ARBA00022692"/>
    </source>
</evidence>
<evidence type="ECO:0000256" key="1">
    <source>
        <dbReference type="ARBA" id="ARBA00004141"/>
    </source>
</evidence>
<gene>
    <name evidence="9" type="ORF">M0811_04303</name>
</gene>
<evidence type="ECO:0000256" key="5">
    <source>
        <dbReference type="ARBA" id="ARBA00023136"/>
    </source>
</evidence>
<dbReference type="GO" id="GO:0019706">
    <property type="term" value="F:protein-cysteine S-palmitoyltransferase activity"/>
    <property type="evidence" value="ECO:0007669"/>
    <property type="project" value="UniProtKB-EC"/>
</dbReference>
<dbReference type="PROSITE" id="PS50216">
    <property type="entry name" value="DHHC"/>
    <property type="match status" value="1"/>
</dbReference>
<dbReference type="OMA" id="VAVQTFH"/>
<dbReference type="EMBL" id="JAPDFW010000033">
    <property type="protein sequence ID" value="KAJ5079282.1"/>
    <property type="molecule type" value="Genomic_DNA"/>
</dbReference>
<feature type="transmembrane region" description="Helical" evidence="7">
    <location>
        <begin position="14"/>
        <end position="35"/>
    </location>
</feature>
<dbReference type="OrthoDB" id="331948at2759"/>
<dbReference type="InterPro" id="IPR001594">
    <property type="entry name" value="Palmitoyltrfase_DHHC"/>
</dbReference>
<comment type="subcellular location">
    <subcellularLocation>
        <location evidence="1">Membrane</location>
        <topology evidence="1">Multi-pass membrane protein</topology>
    </subcellularLocation>
</comment>
<evidence type="ECO:0000313" key="9">
    <source>
        <dbReference type="EMBL" id="KAJ5079282.1"/>
    </source>
</evidence>
<evidence type="ECO:0000256" key="4">
    <source>
        <dbReference type="ARBA" id="ARBA00022989"/>
    </source>
</evidence>
<dbReference type="AlphaFoldDB" id="A0A9Q0LUR0"/>
<keyword evidence="10" id="KW-1185">Reference proteome</keyword>
<comment type="caution">
    <text evidence="9">The sequence shown here is derived from an EMBL/GenBank/DDBJ whole genome shotgun (WGS) entry which is preliminary data.</text>
</comment>
<keyword evidence="5 7" id="KW-0472">Membrane</keyword>
<proteinExistence type="inferred from homology"/>
<evidence type="ECO:0000256" key="2">
    <source>
        <dbReference type="ARBA" id="ARBA00022679"/>
    </source>
</evidence>
<evidence type="ECO:0000313" key="10">
    <source>
        <dbReference type="Proteomes" id="UP001149090"/>
    </source>
</evidence>
<dbReference type="Pfam" id="PF01529">
    <property type="entry name" value="DHHC"/>
    <property type="match status" value="1"/>
</dbReference>
<dbReference type="PANTHER" id="PTHR12246">
    <property type="entry name" value="PALMITOYLTRANSFERASE ZDHHC16"/>
    <property type="match status" value="1"/>
</dbReference>
<protein>
    <recommendedName>
        <fullName evidence="7">Palmitoyltransferase</fullName>
        <ecNumber evidence="7">2.3.1.225</ecNumber>
    </recommendedName>
</protein>
<name>A0A9Q0LUR0_ANAIG</name>
<evidence type="ECO:0000256" key="7">
    <source>
        <dbReference type="RuleBase" id="RU079119"/>
    </source>
</evidence>
<reference evidence="9" key="1">
    <citation type="submission" date="2022-10" db="EMBL/GenBank/DDBJ databases">
        <title>Novel sulphate-reducing endosymbionts in the free-living metamonad Anaeramoeba.</title>
        <authorList>
            <person name="Jerlstrom-Hultqvist J."/>
            <person name="Cepicka I."/>
            <person name="Gallot-Lavallee L."/>
            <person name="Salas-Leiva D."/>
            <person name="Curtis B.A."/>
            <person name="Zahonova K."/>
            <person name="Pipaliya S."/>
            <person name="Dacks J."/>
            <person name="Roger A.J."/>
        </authorList>
    </citation>
    <scope>NUCLEOTIDE SEQUENCE</scope>
    <source>
        <strain evidence="9">BMAN</strain>
    </source>
</reference>
<comment type="catalytic activity">
    <reaction evidence="7">
        <text>L-cysteinyl-[protein] + hexadecanoyl-CoA = S-hexadecanoyl-L-cysteinyl-[protein] + CoA</text>
        <dbReference type="Rhea" id="RHEA:36683"/>
        <dbReference type="Rhea" id="RHEA-COMP:10131"/>
        <dbReference type="Rhea" id="RHEA-COMP:11032"/>
        <dbReference type="ChEBI" id="CHEBI:29950"/>
        <dbReference type="ChEBI" id="CHEBI:57287"/>
        <dbReference type="ChEBI" id="CHEBI:57379"/>
        <dbReference type="ChEBI" id="CHEBI:74151"/>
        <dbReference type="EC" id="2.3.1.225"/>
    </reaction>
</comment>
<keyword evidence="4 7" id="KW-1133">Transmembrane helix</keyword>